<name>A0A1F4REN6_UNCSA</name>
<evidence type="ECO:0000256" key="1">
    <source>
        <dbReference type="ARBA" id="ARBA00005859"/>
    </source>
</evidence>
<keyword evidence="7 8" id="KW-0520">NAD</keyword>
<dbReference type="Gene3D" id="3.40.50.620">
    <property type="entry name" value="HUPs"/>
    <property type="match status" value="1"/>
</dbReference>
<keyword evidence="5 8" id="KW-0067">ATP-binding</keyword>
<dbReference type="GO" id="GO:0005737">
    <property type="term" value="C:cytoplasm"/>
    <property type="evidence" value="ECO:0007669"/>
    <property type="project" value="InterPro"/>
</dbReference>
<feature type="binding site" description="in other chain" evidence="8">
    <location>
        <position position="110"/>
    </location>
    <ligand>
        <name>deamido-NAD(+)</name>
        <dbReference type="ChEBI" id="CHEBI:58437"/>
        <note>ligand shared between two neighboring subunits</note>
    </ligand>
</feature>
<dbReference type="NCBIfam" id="TIGR00552">
    <property type="entry name" value="nadE"/>
    <property type="match status" value="1"/>
</dbReference>
<gene>
    <name evidence="8" type="primary">nadE</name>
    <name evidence="12" type="ORF">A3H38_05630</name>
</gene>
<evidence type="ECO:0000256" key="8">
    <source>
        <dbReference type="HAMAP-Rule" id="MF_00193"/>
    </source>
</evidence>
<feature type="domain" description="NAD/GMP synthase" evidence="11">
    <location>
        <begin position="2"/>
        <end position="238"/>
    </location>
</feature>
<dbReference type="EC" id="6.3.1.5" evidence="8 10"/>
<feature type="binding site" evidence="8">
    <location>
        <position position="159"/>
    </location>
    <ligand>
        <name>ATP</name>
        <dbReference type="ChEBI" id="CHEBI:30616"/>
    </ligand>
</feature>
<evidence type="ECO:0000256" key="5">
    <source>
        <dbReference type="ARBA" id="ARBA00022840"/>
    </source>
</evidence>
<evidence type="ECO:0000256" key="9">
    <source>
        <dbReference type="RuleBase" id="RU003811"/>
    </source>
</evidence>
<comment type="caution">
    <text evidence="12">The sequence shown here is derived from an EMBL/GenBank/DDBJ whole genome shotgun (WGS) entry which is preliminary data.</text>
</comment>
<evidence type="ECO:0000256" key="10">
    <source>
        <dbReference type="RuleBase" id="RU003812"/>
    </source>
</evidence>
<dbReference type="InterPro" id="IPR022926">
    <property type="entry name" value="NH(3)-dep_NAD(+)_synth"/>
</dbReference>
<feature type="binding site" evidence="8">
    <location>
        <position position="130"/>
    </location>
    <ligand>
        <name>ATP</name>
        <dbReference type="ChEBI" id="CHEBI:30616"/>
    </ligand>
</feature>
<feature type="binding site" evidence="8">
    <location>
        <position position="181"/>
    </location>
    <ligand>
        <name>ATP</name>
        <dbReference type="ChEBI" id="CHEBI:30616"/>
    </ligand>
</feature>
<dbReference type="GO" id="GO:0009435">
    <property type="term" value="P:NAD+ biosynthetic process"/>
    <property type="evidence" value="ECO:0007669"/>
    <property type="project" value="UniProtKB-UniRule"/>
</dbReference>
<accession>A0A1F4REN6</accession>
<organism evidence="12 13">
    <name type="scientific">candidate division WOR-1 bacterium RIFCSPLOWO2_02_FULL_46_20</name>
    <dbReference type="NCBI Taxonomy" id="1802567"/>
    <lineage>
        <taxon>Bacteria</taxon>
        <taxon>Bacillati</taxon>
        <taxon>Saganbacteria</taxon>
    </lineage>
</organism>
<evidence type="ECO:0000313" key="13">
    <source>
        <dbReference type="Proteomes" id="UP000176938"/>
    </source>
</evidence>
<feature type="binding site" evidence="8">
    <location>
        <position position="30"/>
    </location>
    <ligand>
        <name>Mg(2+)</name>
        <dbReference type="ChEBI" id="CHEBI:18420"/>
    </ligand>
</feature>
<evidence type="ECO:0000256" key="7">
    <source>
        <dbReference type="ARBA" id="ARBA00023027"/>
    </source>
</evidence>
<comment type="catalytic activity">
    <reaction evidence="8 10">
        <text>deamido-NAD(+) + NH4(+) + ATP = AMP + diphosphate + NAD(+) + H(+)</text>
        <dbReference type="Rhea" id="RHEA:21188"/>
        <dbReference type="ChEBI" id="CHEBI:15378"/>
        <dbReference type="ChEBI" id="CHEBI:28938"/>
        <dbReference type="ChEBI" id="CHEBI:30616"/>
        <dbReference type="ChEBI" id="CHEBI:33019"/>
        <dbReference type="ChEBI" id="CHEBI:57540"/>
        <dbReference type="ChEBI" id="CHEBI:58437"/>
        <dbReference type="ChEBI" id="CHEBI:456215"/>
        <dbReference type="EC" id="6.3.1.5"/>
    </reaction>
</comment>
<dbReference type="InterPro" id="IPR014729">
    <property type="entry name" value="Rossmann-like_a/b/a_fold"/>
</dbReference>
<evidence type="ECO:0000259" key="11">
    <source>
        <dbReference type="Pfam" id="PF02540"/>
    </source>
</evidence>
<evidence type="ECO:0000256" key="3">
    <source>
        <dbReference type="ARBA" id="ARBA00022723"/>
    </source>
</evidence>
<dbReference type="GO" id="GO:0008795">
    <property type="term" value="F:NAD+ synthase activity"/>
    <property type="evidence" value="ECO:0007669"/>
    <property type="project" value="UniProtKB-UniRule"/>
</dbReference>
<dbReference type="PANTHER" id="PTHR23090">
    <property type="entry name" value="NH 3 /GLUTAMINE-DEPENDENT NAD + SYNTHETASE"/>
    <property type="match status" value="1"/>
</dbReference>
<feature type="binding site" evidence="8">
    <location>
        <position position="135"/>
    </location>
    <ligand>
        <name>Mg(2+)</name>
        <dbReference type="ChEBI" id="CHEBI:18420"/>
    </ligand>
</feature>
<dbReference type="UniPathway" id="UPA00253">
    <property type="reaction ID" value="UER00333"/>
</dbReference>
<feature type="binding site" description="in other chain" evidence="8">
    <location>
        <begin position="233"/>
        <end position="234"/>
    </location>
    <ligand>
        <name>deamido-NAD(+)</name>
        <dbReference type="ChEBI" id="CHEBI:58437"/>
        <note>ligand shared between two neighboring subunits</note>
    </ligand>
</feature>
<comment type="subunit">
    <text evidence="8">Homodimer.</text>
</comment>
<feature type="binding site" evidence="8">
    <location>
        <begin position="24"/>
        <end position="31"/>
    </location>
    <ligand>
        <name>ATP</name>
        <dbReference type="ChEBI" id="CHEBI:30616"/>
    </ligand>
</feature>
<feature type="binding site" evidence="8">
    <location>
        <position position="150"/>
    </location>
    <ligand>
        <name>deamido-NAD(+)</name>
        <dbReference type="ChEBI" id="CHEBI:58437"/>
        <note>ligand shared between two neighboring subunits</note>
    </ligand>
</feature>
<comment type="similarity">
    <text evidence="1 8 9">Belongs to the NAD synthetase family.</text>
</comment>
<dbReference type="InterPro" id="IPR022310">
    <property type="entry name" value="NAD/GMP_synthase"/>
</dbReference>
<keyword evidence="2 8" id="KW-0436">Ligase</keyword>
<evidence type="ECO:0000256" key="4">
    <source>
        <dbReference type="ARBA" id="ARBA00022741"/>
    </source>
</evidence>
<dbReference type="PANTHER" id="PTHR23090:SF9">
    <property type="entry name" value="GLUTAMINE-DEPENDENT NAD(+) SYNTHETASE"/>
    <property type="match status" value="1"/>
</dbReference>
<dbReference type="GO" id="GO:0046872">
    <property type="term" value="F:metal ion binding"/>
    <property type="evidence" value="ECO:0007669"/>
    <property type="project" value="UniProtKB-KW"/>
</dbReference>
<dbReference type="AlphaFoldDB" id="A0A1F4REN6"/>
<feature type="binding site" description="in other chain" evidence="8">
    <location>
        <position position="143"/>
    </location>
    <ligand>
        <name>deamido-NAD(+)</name>
        <dbReference type="ChEBI" id="CHEBI:58437"/>
        <note>ligand shared between two neighboring subunits</note>
    </ligand>
</feature>
<protein>
    <recommendedName>
        <fullName evidence="8 10">NH(3)-dependent NAD(+) synthetase</fullName>
        <ecNumber evidence="8 10">6.3.1.5</ecNumber>
    </recommendedName>
</protein>
<proteinExistence type="inferred from homology"/>
<dbReference type="EMBL" id="METP01000016">
    <property type="protein sequence ID" value="OGC06650.1"/>
    <property type="molecule type" value="Genomic_DNA"/>
</dbReference>
<dbReference type="GO" id="GO:0003952">
    <property type="term" value="F:NAD+ synthase (glutamine-hydrolyzing) activity"/>
    <property type="evidence" value="ECO:0007669"/>
    <property type="project" value="InterPro"/>
</dbReference>
<reference evidence="12 13" key="1">
    <citation type="journal article" date="2016" name="Nat. Commun.">
        <title>Thousands of microbial genomes shed light on interconnected biogeochemical processes in an aquifer system.</title>
        <authorList>
            <person name="Anantharaman K."/>
            <person name="Brown C.T."/>
            <person name="Hug L.A."/>
            <person name="Sharon I."/>
            <person name="Castelle C.J."/>
            <person name="Probst A.J."/>
            <person name="Thomas B.C."/>
            <person name="Singh A."/>
            <person name="Wilkins M.J."/>
            <person name="Karaoz U."/>
            <person name="Brodie E.L."/>
            <person name="Williams K.H."/>
            <person name="Hubbard S.S."/>
            <person name="Banfield J.F."/>
        </authorList>
    </citation>
    <scope>NUCLEOTIDE SEQUENCE [LARGE SCALE GENOMIC DNA]</scope>
</reference>
<dbReference type="InterPro" id="IPR003694">
    <property type="entry name" value="NAD_synthase"/>
</dbReference>
<evidence type="ECO:0000313" key="12">
    <source>
        <dbReference type="EMBL" id="OGC06650.1"/>
    </source>
</evidence>
<dbReference type="Pfam" id="PF02540">
    <property type="entry name" value="NAD_synthase"/>
    <property type="match status" value="1"/>
</dbReference>
<dbReference type="Proteomes" id="UP000176938">
    <property type="component" value="Unassembled WGS sequence"/>
</dbReference>
<evidence type="ECO:0000256" key="6">
    <source>
        <dbReference type="ARBA" id="ARBA00022842"/>
    </source>
</evidence>
<dbReference type="SUPFAM" id="SSF52402">
    <property type="entry name" value="Adenine nucleotide alpha hydrolases-like"/>
    <property type="match status" value="1"/>
</dbReference>
<dbReference type="GO" id="GO:0004359">
    <property type="term" value="F:glutaminase activity"/>
    <property type="evidence" value="ECO:0007669"/>
    <property type="project" value="InterPro"/>
</dbReference>
<keyword evidence="3 8" id="KW-0479">Metal-binding</keyword>
<comment type="function">
    <text evidence="8">Catalyzes the ATP-dependent amidation of deamido-NAD to form NAD. Uses ammonia as a nitrogen source.</text>
</comment>
<comment type="pathway">
    <text evidence="8">Cofactor biosynthesis; NAD(+) biosynthesis; NAD(+) from deamido-NAD(+) (ammonia route): step 1/1.</text>
</comment>
<dbReference type="GO" id="GO:0005524">
    <property type="term" value="F:ATP binding"/>
    <property type="evidence" value="ECO:0007669"/>
    <property type="project" value="UniProtKB-UniRule"/>
</dbReference>
<sequence>MIDRLVAWIKNQVNEAAALGCVFGLSGGVDSAVVGALCKKALPDNVLGLYLPCFSQDQDLTDAKAVADKFSIPTKLVDLQPVCDQLYQQLEGKAFLHKDKSLTIANLKPRLRMVSLYYQANKLNYLVVGTGNRSEAVMGYFTKYGDGGVDLLPLGELLKSQVRELARKLGVPQQIIDKPPSAGLWSGQTDEEELGITYEELDKIIRALDSKETKGLNIEKVALVKRRIQASAHKLCPPPVYKP</sequence>
<keyword evidence="4 8" id="KW-0547">Nucleotide-binding</keyword>
<evidence type="ECO:0000256" key="2">
    <source>
        <dbReference type="ARBA" id="ARBA00022598"/>
    </source>
</evidence>
<dbReference type="HAMAP" id="MF_00193">
    <property type="entry name" value="NadE_ammonia_dep"/>
    <property type="match status" value="1"/>
</dbReference>
<dbReference type="CDD" id="cd00553">
    <property type="entry name" value="NAD_synthase"/>
    <property type="match status" value="1"/>
</dbReference>
<dbReference type="NCBIfam" id="NF010587">
    <property type="entry name" value="PRK13980.1"/>
    <property type="match status" value="1"/>
</dbReference>
<keyword evidence="6 8" id="KW-0460">Magnesium</keyword>